<dbReference type="AlphaFoldDB" id="A0A327M722"/>
<dbReference type="RefSeq" id="WP_111470726.1">
    <property type="nucleotide sequence ID" value="NZ_QLIX01000011.1"/>
</dbReference>
<sequence>MTDSTAPKPTRPGEAPDDPGRAAPGAAPPPARPRAEPMVVTPAEDAPSPPGGTGAPRDPEAPIPEPG</sequence>
<organism evidence="2 3">
    <name type="scientific">Roseicella frigidaeris</name>
    <dbReference type="NCBI Taxonomy" id="2230885"/>
    <lineage>
        <taxon>Bacteria</taxon>
        <taxon>Pseudomonadati</taxon>
        <taxon>Pseudomonadota</taxon>
        <taxon>Alphaproteobacteria</taxon>
        <taxon>Acetobacterales</taxon>
        <taxon>Roseomonadaceae</taxon>
        <taxon>Roseicella</taxon>
    </lineage>
</organism>
<comment type="caution">
    <text evidence="2">The sequence shown here is derived from an EMBL/GenBank/DDBJ whole genome shotgun (WGS) entry which is preliminary data.</text>
</comment>
<feature type="region of interest" description="Disordered" evidence="1">
    <location>
        <begin position="1"/>
        <end position="67"/>
    </location>
</feature>
<accession>A0A327M722</accession>
<reference evidence="3" key="1">
    <citation type="submission" date="2018-06" db="EMBL/GenBank/DDBJ databases">
        <authorList>
            <person name="Khan S.A."/>
        </authorList>
    </citation>
    <scope>NUCLEOTIDE SEQUENCE [LARGE SCALE GENOMIC DNA]</scope>
    <source>
        <strain evidence="3">DB-1506</strain>
    </source>
</reference>
<evidence type="ECO:0000313" key="2">
    <source>
        <dbReference type="EMBL" id="RAI58092.1"/>
    </source>
</evidence>
<dbReference type="EMBL" id="QLIX01000011">
    <property type="protein sequence ID" value="RAI58092.1"/>
    <property type="molecule type" value="Genomic_DNA"/>
</dbReference>
<dbReference type="Proteomes" id="UP000249065">
    <property type="component" value="Unassembled WGS sequence"/>
</dbReference>
<evidence type="ECO:0000256" key="1">
    <source>
        <dbReference type="SAM" id="MobiDB-lite"/>
    </source>
</evidence>
<evidence type="ECO:0000313" key="3">
    <source>
        <dbReference type="Proteomes" id="UP000249065"/>
    </source>
</evidence>
<proteinExistence type="predicted"/>
<keyword evidence="3" id="KW-1185">Reference proteome</keyword>
<name>A0A327M722_9PROT</name>
<protein>
    <submittedName>
        <fullName evidence="2">Uncharacterized protein</fullName>
    </submittedName>
</protein>
<gene>
    <name evidence="2" type="ORF">DOO78_15275</name>
</gene>